<keyword evidence="3" id="KW-1185">Reference proteome</keyword>
<dbReference type="AlphaFoldDB" id="A0A0D7B281"/>
<dbReference type="Pfam" id="PF08576">
    <property type="entry name" value="DUF1764"/>
    <property type="match status" value="1"/>
</dbReference>
<dbReference type="PANTHER" id="PTHR34066">
    <property type="entry name" value="GROWTH FACTOR 2"/>
    <property type="match status" value="1"/>
</dbReference>
<dbReference type="InterPro" id="IPR013885">
    <property type="entry name" value="DUF1764_euk"/>
</dbReference>
<dbReference type="EMBL" id="KN880682">
    <property type="protein sequence ID" value="KIY63646.1"/>
    <property type="molecule type" value="Genomic_DNA"/>
</dbReference>
<evidence type="ECO:0000313" key="3">
    <source>
        <dbReference type="Proteomes" id="UP000054007"/>
    </source>
</evidence>
<evidence type="ECO:0000313" key="2">
    <source>
        <dbReference type="EMBL" id="KIY63646.1"/>
    </source>
</evidence>
<gene>
    <name evidence="2" type="ORF">CYLTODRAFT_425929</name>
</gene>
<organism evidence="2 3">
    <name type="scientific">Cylindrobasidium torrendii FP15055 ss-10</name>
    <dbReference type="NCBI Taxonomy" id="1314674"/>
    <lineage>
        <taxon>Eukaryota</taxon>
        <taxon>Fungi</taxon>
        <taxon>Dikarya</taxon>
        <taxon>Basidiomycota</taxon>
        <taxon>Agaricomycotina</taxon>
        <taxon>Agaricomycetes</taxon>
        <taxon>Agaricomycetidae</taxon>
        <taxon>Agaricales</taxon>
        <taxon>Marasmiineae</taxon>
        <taxon>Physalacriaceae</taxon>
        <taxon>Cylindrobasidium</taxon>
    </lineage>
</organism>
<protein>
    <submittedName>
        <fullName evidence="2">DUF1764-domain-containing protein</fullName>
    </submittedName>
</protein>
<name>A0A0D7B281_9AGAR</name>
<dbReference type="Proteomes" id="UP000054007">
    <property type="component" value="Unassembled WGS sequence"/>
</dbReference>
<feature type="compositionally biased region" description="Basic residues" evidence="1">
    <location>
        <begin position="33"/>
        <end position="42"/>
    </location>
</feature>
<dbReference type="OrthoDB" id="20835at2759"/>
<feature type="compositionally biased region" description="Basic residues" evidence="1">
    <location>
        <begin position="77"/>
        <end position="89"/>
    </location>
</feature>
<accession>A0A0D7B281</accession>
<dbReference type="PANTHER" id="PTHR34066:SF1">
    <property type="entry name" value="DUF1764 FAMILY PROTEIN"/>
    <property type="match status" value="1"/>
</dbReference>
<feature type="compositionally biased region" description="Low complexity" evidence="1">
    <location>
        <begin position="15"/>
        <end position="32"/>
    </location>
</feature>
<feature type="region of interest" description="Disordered" evidence="1">
    <location>
        <begin position="1"/>
        <end position="130"/>
    </location>
</feature>
<sequence length="143" mass="15426">MGKSEIDDIFASKGKVPVPSTSAPSASSSKAPAKSKKKSKKRAREEAEPGLPETAPKPAVVPETVVDTSSMVMPPQKRVKKDKKEKKVSKAAPEEQADFGDSRGSSSRRQTDEGWTIYKEDELGMSTEGGDTPLCPFDCECCY</sequence>
<reference evidence="2 3" key="1">
    <citation type="journal article" date="2015" name="Fungal Genet. Biol.">
        <title>Evolution of novel wood decay mechanisms in Agaricales revealed by the genome sequences of Fistulina hepatica and Cylindrobasidium torrendii.</title>
        <authorList>
            <person name="Floudas D."/>
            <person name="Held B.W."/>
            <person name="Riley R."/>
            <person name="Nagy L.G."/>
            <person name="Koehler G."/>
            <person name="Ransdell A.S."/>
            <person name="Younus H."/>
            <person name="Chow J."/>
            <person name="Chiniquy J."/>
            <person name="Lipzen A."/>
            <person name="Tritt A."/>
            <person name="Sun H."/>
            <person name="Haridas S."/>
            <person name="LaButti K."/>
            <person name="Ohm R.A."/>
            <person name="Kues U."/>
            <person name="Blanchette R.A."/>
            <person name="Grigoriev I.V."/>
            <person name="Minto R.E."/>
            <person name="Hibbett D.S."/>
        </authorList>
    </citation>
    <scope>NUCLEOTIDE SEQUENCE [LARGE SCALE GENOMIC DNA]</scope>
    <source>
        <strain evidence="2 3">FP15055 ss-10</strain>
    </source>
</reference>
<evidence type="ECO:0000256" key="1">
    <source>
        <dbReference type="SAM" id="MobiDB-lite"/>
    </source>
</evidence>
<proteinExistence type="predicted"/>